<organism evidence="2">
    <name type="scientific">Timema shepardi</name>
    <name type="common">Walking stick</name>
    <dbReference type="NCBI Taxonomy" id="629360"/>
    <lineage>
        <taxon>Eukaryota</taxon>
        <taxon>Metazoa</taxon>
        <taxon>Ecdysozoa</taxon>
        <taxon>Arthropoda</taxon>
        <taxon>Hexapoda</taxon>
        <taxon>Insecta</taxon>
        <taxon>Pterygota</taxon>
        <taxon>Neoptera</taxon>
        <taxon>Polyneoptera</taxon>
        <taxon>Phasmatodea</taxon>
        <taxon>Timematodea</taxon>
        <taxon>Timematoidea</taxon>
        <taxon>Timematidae</taxon>
        <taxon>Timema</taxon>
    </lineage>
</organism>
<proteinExistence type="predicted"/>
<sequence>MFSLIVTVCVCGVMAWAAYLYSKIHKMKELSEKIPGPPTIPLLGNARDIGATKLSSTSHAQISNSFNDCFLRRVIAFCASNLSNVVLRMRAPGRDKNEEGFKETCDTEGEEEINASIYSVTKEPSTRCQSRGAGSRTSTASTASRVTNLKSRPQHCPDEILDIIKRQLSILLESLTRFDHLAQNWAEKLKALKNTQQKLMAEKQINDVLFEAEISRVKISSHIATPNLFGNQDQSLFTTWYREEHHI</sequence>
<dbReference type="EMBL" id="OC011154">
    <property type="protein sequence ID" value="CAD7267997.1"/>
    <property type="molecule type" value="Genomic_DNA"/>
</dbReference>
<gene>
    <name evidence="2" type="ORF">TSIB3V08_LOCUS11999</name>
</gene>
<reference evidence="2" key="1">
    <citation type="submission" date="2020-11" db="EMBL/GenBank/DDBJ databases">
        <authorList>
            <person name="Tran Van P."/>
        </authorList>
    </citation>
    <scope>NUCLEOTIDE SEQUENCE</scope>
</reference>
<evidence type="ECO:0000256" key="1">
    <source>
        <dbReference type="SAM" id="MobiDB-lite"/>
    </source>
</evidence>
<dbReference type="AlphaFoldDB" id="A0A7R9B9I6"/>
<feature type="compositionally biased region" description="Low complexity" evidence="1">
    <location>
        <begin position="130"/>
        <end position="145"/>
    </location>
</feature>
<feature type="region of interest" description="Disordered" evidence="1">
    <location>
        <begin position="126"/>
        <end position="147"/>
    </location>
</feature>
<evidence type="ECO:0000313" key="2">
    <source>
        <dbReference type="EMBL" id="CAD7267997.1"/>
    </source>
</evidence>
<accession>A0A7R9B9I6</accession>
<name>A0A7R9B9I6_TIMSH</name>
<protein>
    <submittedName>
        <fullName evidence="2">Uncharacterized protein</fullName>
    </submittedName>
</protein>